<keyword evidence="2" id="KW-1185">Reference proteome</keyword>
<evidence type="ECO:0000313" key="2">
    <source>
        <dbReference type="Proteomes" id="UP000324222"/>
    </source>
</evidence>
<dbReference type="Proteomes" id="UP000324222">
    <property type="component" value="Unassembled WGS sequence"/>
</dbReference>
<sequence length="111" mass="12901">MHRWCLRPPSLHIKGDIARETALHFLRWTHRGQQMAYFAGTFAARVVASVSRRRQVRRGYCSDTRLELHGLAASFEGREKCGQAGERLARRRTEGRTDGEVVRHYRQLPNK</sequence>
<evidence type="ECO:0000313" key="1">
    <source>
        <dbReference type="EMBL" id="MPC18087.1"/>
    </source>
</evidence>
<name>A0A5B7DA07_PORTR</name>
<gene>
    <name evidence="1" type="ORF">E2C01_010963</name>
</gene>
<accession>A0A5B7DA07</accession>
<proteinExistence type="predicted"/>
<reference evidence="1 2" key="1">
    <citation type="submission" date="2019-05" db="EMBL/GenBank/DDBJ databases">
        <title>Another draft genome of Portunus trituberculatus and its Hox gene families provides insights of decapod evolution.</title>
        <authorList>
            <person name="Jeong J.-H."/>
            <person name="Song I."/>
            <person name="Kim S."/>
            <person name="Choi T."/>
            <person name="Kim D."/>
            <person name="Ryu S."/>
            <person name="Kim W."/>
        </authorList>
    </citation>
    <scope>NUCLEOTIDE SEQUENCE [LARGE SCALE GENOMIC DNA]</scope>
    <source>
        <tissue evidence="1">Muscle</tissue>
    </source>
</reference>
<dbReference type="EMBL" id="VSRR010000645">
    <property type="protein sequence ID" value="MPC18087.1"/>
    <property type="molecule type" value="Genomic_DNA"/>
</dbReference>
<organism evidence="1 2">
    <name type="scientific">Portunus trituberculatus</name>
    <name type="common">Swimming crab</name>
    <name type="synonym">Neptunus trituberculatus</name>
    <dbReference type="NCBI Taxonomy" id="210409"/>
    <lineage>
        <taxon>Eukaryota</taxon>
        <taxon>Metazoa</taxon>
        <taxon>Ecdysozoa</taxon>
        <taxon>Arthropoda</taxon>
        <taxon>Crustacea</taxon>
        <taxon>Multicrustacea</taxon>
        <taxon>Malacostraca</taxon>
        <taxon>Eumalacostraca</taxon>
        <taxon>Eucarida</taxon>
        <taxon>Decapoda</taxon>
        <taxon>Pleocyemata</taxon>
        <taxon>Brachyura</taxon>
        <taxon>Eubrachyura</taxon>
        <taxon>Portunoidea</taxon>
        <taxon>Portunidae</taxon>
        <taxon>Portuninae</taxon>
        <taxon>Portunus</taxon>
    </lineage>
</organism>
<protein>
    <submittedName>
        <fullName evidence="1">Uncharacterized protein</fullName>
    </submittedName>
</protein>
<dbReference type="AlphaFoldDB" id="A0A5B7DA07"/>
<comment type="caution">
    <text evidence="1">The sequence shown here is derived from an EMBL/GenBank/DDBJ whole genome shotgun (WGS) entry which is preliminary data.</text>
</comment>